<evidence type="ECO:0000256" key="2">
    <source>
        <dbReference type="ARBA" id="ARBA00009033"/>
    </source>
</evidence>
<evidence type="ECO:0000259" key="10">
    <source>
        <dbReference type="Pfam" id="PF07670"/>
    </source>
</evidence>
<feature type="domain" description="Concentrative nucleoside transporter N-terminal" evidence="8">
    <location>
        <begin position="9"/>
        <end position="84"/>
    </location>
</feature>
<gene>
    <name evidence="11" type="ORF">KO353_08670</name>
</gene>
<evidence type="ECO:0000256" key="3">
    <source>
        <dbReference type="ARBA" id="ARBA00022475"/>
    </source>
</evidence>
<evidence type="ECO:0000256" key="4">
    <source>
        <dbReference type="ARBA" id="ARBA00022692"/>
    </source>
</evidence>
<dbReference type="GO" id="GO:0005886">
    <property type="term" value="C:plasma membrane"/>
    <property type="evidence" value="ECO:0007669"/>
    <property type="project" value="UniProtKB-SubCell"/>
</dbReference>
<evidence type="ECO:0000256" key="1">
    <source>
        <dbReference type="ARBA" id="ARBA00004651"/>
    </source>
</evidence>
<feature type="transmembrane region" description="Helical" evidence="7">
    <location>
        <begin position="263"/>
        <end position="287"/>
    </location>
</feature>
<comment type="subcellular location">
    <subcellularLocation>
        <location evidence="1">Cell membrane</location>
        <topology evidence="1">Multi-pass membrane protein</topology>
    </subcellularLocation>
</comment>
<keyword evidence="12" id="KW-1185">Reference proteome</keyword>
<feature type="transmembrane region" description="Helical" evidence="7">
    <location>
        <begin position="30"/>
        <end position="52"/>
    </location>
</feature>
<evidence type="ECO:0000313" key="12">
    <source>
        <dbReference type="Proteomes" id="UP000694001"/>
    </source>
</evidence>
<dbReference type="PANTHER" id="PTHR10590">
    <property type="entry name" value="SODIUM/NUCLEOSIDE COTRANSPORTER"/>
    <property type="match status" value="1"/>
</dbReference>
<feature type="transmembrane region" description="Helical" evidence="7">
    <location>
        <begin position="143"/>
        <end position="166"/>
    </location>
</feature>
<keyword evidence="3" id="KW-1003">Cell membrane</keyword>
<keyword evidence="4 7" id="KW-0812">Transmembrane</keyword>
<reference evidence="11" key="1">
    <citation type="submission" date="2021-06" db="EMBL/GenBank/DDBJ databases">
        <title>Elioraea tepida, sp. nov., a moderately thermophilic aerobic anoxygenic phototrophic bacterium isolated from an alkaline siliceous hot spring mat community in Yellowstone National Park, WY, USA.</title>
        <authorList>
            <person name="Saini M.K."/>
            <person name="Yoshida S."/>
            <person name="Sebastian A."/>
            <person name="Hirose S."/>
            <person name="Hara E."/>
            <person name="Tamaki H."/>
            <person name="Soulier N.T."/>
            <person name="Albert I."/>
            <person name="Hanada S."/>
            <person name="Bryant D.A."/>
            <person name="Tank M."/>
        </authorList>
    </citation>
    <scope>NUCLEOTIDE SEQUENCE</scope>
    <source>
        <strain evidence="11">MS-P2</strain>
    </source>
</reference>
<evidence type="ECO:0000256" key="6">
    <source>
        <dbReference type="ARBA" id="ARBA00023136"/>
    </source>
</evidence>
<dbReference type="RefSeq" id="WP_218284279.1">
    <property type="nucleotide sequence ID" value="NZ_CP076448.1"/>
</dbReference>
<feature type="transmembrane region" description="Helical" evidence="7">
    <location>
        <begin position="354"/>
        <end position="379"/>
    </location>
</feature>
<feature type="domain" description="Nucleoside transporter/FeoB GTPase Gate" evidence="10">
    <location>
        <begin position="103"/>
        <end position="200"/>
    </location>
</feature>
<dbReference type="KEGG" id="elio:KO353_08670"/>
<dbReference type="EMBL" id="CP076448">
    <property type="protein sequence ID" value="QXM23419.1"/>
    <property type="molecule type" value="Genomic_DNA"/>
</dbReference>
<comment type="similarity">
    <text evidence="2">Belongs to the concentrative nucleoside transporter (CNT) (TC 2.A.41) family.</text>
</comment>
<feature type="domain" description="Concentrative nucleoside transporter C-terminal" evidence="9">
    <location>
        <begin position="212"/>
        <end position="409"/>
    </location>
</feature>
<feature type="transmembrane region" description="Helical" evidence="7">
    <location>
        <begin position="178"/>
        <end position="200"/>
    </location>
</feature>
<dbReference type="Pfam" id="PF01773">
    <property type="entry name" value="Nucleos_tra2_N"/>
    <property type="match status" value="1"/>
</dbReference>
<dbReference type="PANTHER" id="PTHR10590:SF4">
    <property type="entry name" value="SOLUTE CARRIER FAMILY 28 MEMBER 3"/>
    <property type="match status" value="1"/>
</dbReference>
<proteinExistence type="inferred from homology"/>
<keyword evidence="5 7" id="KW-1133">Transmembrane helix</keyword>
<keyword evidence="6 7" id="KW-0472">Membrane</keyword>
<accession>A0A975U0F2</accession>
<dbReference type="Pfam" id="PF07670">
    <property type="entry name" value="Gate"/>
    <property type="match status" value="1"/>
</dbReference>
<evidence type="ECO:0000259" key="9">
    <source>
        <dbReference type="Pfam" id="PF07662"/>
    </source>
</evidence>
<sequence length="414" mass="41594">MTTQLVSALGLFAFAALAWGFGRVRGPAAVPWRLILVGLAVQLALAALLLWLPPVRAALGAIGSAVDALARATEAGTALVFGYLGGAPLPFAETGPGSSFILAFRALPLILVVGALSALLYHLGVLPLAVRGMAVLLARGFNLGGAAGFATAANVFVGMIEAPLLVRPWLAGLSRADLFVVMTAGLATISGNTLAVYSVFLRDVLPDAAGQLVAASLVSAPAAVLVARLMLPPDPGSSEAEALPPPRLYAGAMEAVARGTADGLAILLGVIAALVVFVALVALINAALVPIAGVTLEKIAAWLMRPVALAMGIGGAEAAEASRLLGLKLVINEFVAYLDFARSGAVLSERTRIILAWALCGFANPGSMGIIVGGLGALVPERRGEIATLGPAATLAGTLACCMTGAAVGALLPG</sequence>
<dbReference type="Pfam" id="PF07662">
    <property type="entry name" value="Nucleos_tra2_C"/>
    <property type="match status" value="1"/>
</dbReference>
<organism evidence="11 12">
    <name type="scientific">Elioraea tepida</name>
    <dbReference type="NCBI Taxonomy" id="2843330"/>
    <lineage>
        <taxon>Bacteria</taxon>
        <taxon>Pseudomonadati</taxon>
        <taxon>Pseudomonadota</taxon>
        <taxon>Alphaproteobacteria</taxon>
        <taxon>Acetobacterales</taxon>
        <taxon>Elioraeaceae</taxon>
        <taxon>Elioraea</taxon>
    </lineage>
</organism>
<feature type="transmembrane region" description="Helical" evidence="7">
    <location>
        <begin position="212"/>
        <end position="231"/>
    </location>
</feature>
<dbReference type="InterPro" id="IPR002668">
    <property type="entry name" value="CNT_N_dom"/>
</dbReference>
<feature type="transmembrane region" description="Helical" evidence="7">
    <location>
        <begin position="391"/>
        <end position="412"/>
    </location>
</feature>
<dbReference type="Proteomes" id="UP000694001">
    <property type="component" value="Chromosome"/>
</dbReference>
<protein>
    <submittedName>
        <fullName evidence="11">Nucleoside:proton symporter</fullName>
    </submittedName>
</protein>
<name>A0A975U0F2_9PROT</name>
<evidence type="ECO:0000259" key="8">
    <source>
        <dbReference type="Pfam" id="PF01773"/>
    </source>
</evidence>
<evidence type="ECO:0000313" key="11">
    <source>
        <dbReference type="EMBL" id="QXM23419.1"/>
    </source>
</evidence>
<dbReference type="GO" id="GO:0005337">
    <property type="term" value="F:nucleoside transmembrane transporter activity"/>
    <property type="evidence" value="ECO:0007669"/>
    <property type="project" value="InterPro"/>
</dbReference>
<feature type="transmembrane region" description="Helical" evidence="7">
    <location>
        <begin position="102"/>
        <end position="123"/>
    </location>
</feature>
<dbReference type="AlphaFoldDB" id="A0A975U0F2"/>
<dbReference type="InterPro" id="IPR011657">
    <property type="entry name" value="CNT_C_dom"/>
</dbReference>
<evidence type="ECO:0000256" key="5">
    <source>
        <dbReference type="ARBA" id="ARBA00022989"/>
    </source>
</evidence>
<dbReference type="GO" id="GO:0015293">
    <property type="term" value="F:symporter activity"/>
    <property type="evidence" value="ECO:0007669"/>
    <property type="project" value="TreeGrafter"/>
</dbReference>
<evidence type="ECO:0000256" key="7">
    <source>
        <dbReference type="SAM" id="Phobius"/>
    </source>
</evidence>
<dbReference type="InterPro" id="IPR011642">
    <property type="entry name" value="Gate_dom"/>
</dbReference>
<dbReference type="InterPro" id="IPR008276">
    <property type="entry name" value="C_nuclsd_transpt"/>
</dbReference>